<keyword evidence="1 3" id="KW-0732">Signal</keyword>
<feature type="domain" description="Soluble ligand binding" evidence="5">
    <location>
        <begin position="132"/>
        <end position="170"/>
    </location>
</feature>
<evidence type="ECO:0000256" key="2">
    <source>
        <dbReference type="SAM" id="Coils"/>
    </source>
</evidence>
<dbReference type="InterPro" id="IPR019554">
    <property type="entry name" value="Soluble_ligand-bd"/>
</dbReference>
<dbReference type="InterPro" id="IPR003715">
    <property type="entry name" value="Poly_export_N"/>
</dbReference>
<evidence type="ECO:0000259" key="4">
    <source>
        <dbReference type="Pfam" id="PF02563"/>
    </source>
</evidence>
<evidence type="ECO:0000256" key="1">
    <source>
        <dbReference type="ARBA" id="ARBA00022729"/>
    </source>
</evidence>
<dbReference type="Gene3D" id="3.30.1950.10">
    <property type="entry name" value="wza like domain"/>
    <property type="match status" value="1"/>
</dbReference>
<keyword evidence="7" id="KW-1185">Reference proteome</keyword>
<dbReference type="OrthoDB" id="197007at2"/>
<feature type="coiled-coil region" evidence="2">
    <location>
        <begin position="291"/>
        <end position="325"/>
    </location>
</feature>
<sequence length="424" mass="46759">MIDRIRRLPRRWFCRFTAPRIAPILAVCALAIQPQSAHAQAEPYRLNPQDRLMIRVLTYDYRLNSLTGWQGLSGEYGISPEGSLQLPLAGTLQAEGLTQAELSEAISDLLRRRAGLDETPQLSVELMSSLPVYVLGNVEQRGAVEYRPGMTARQALALAGGMFRAQAANDTVRIVALSGALSEAEGTLRAFETEQARIRGELAELQGDPTAATDAPTPSEKDVQRRLQIADQTARQVRIDSYNDLHVMLQEKGARLTKQLELRDEQIESTREQLAGIESLNERGLAVNARVTSLEASLSELESKRLEIETALLLLDEQLNQAERDRDTITTDAIAERLARLSVLESELAAARIRQSTARAQLQAVLGADTPAPDAETPPEPIFIVTRDGDSREILPNDRLQPGDTLDINLPAIDTAETEQDMMQ</sequence>
<reference evidence="6 7" key="1">
    <citation type="submission" date="2016-10" db="EMBL/GenBank/DDBJ databases">
        <authorList>
            <person name="de Groot N.N."/>
        </authorList>
    </citation>
    <scope>NUCLEOTIDE SEQUENCE [LARGE SCALE GENOMIC DNA]</scope>
    <source>
        <strain evidence="6 7">DSM 22220</strain>
    </source>
</reference>
<evidence type="ECO:0000313" key="6">
    <source>
        <dbReference type="EMBL" id="SDD38412.1"/>
    </source>
</evidence>
<dbReference type="InterPro" id="IPR049712">
    <property type="entry name" value="Poly_export"/>
</dbReference>
<organism evidence="6 7">
    <name type="scientific">Paracoccus isoporae</name>
    <dbReference type="NCBI Taxonomy" id="591205"/>
    <lineage>
        <taxon>Bacteria</taxon>
        <taxon>Pseudomonadati</taxon>
        <taxon>Pseudomonadota</taxon>
        <taxon>Alphaproteobacteria</taxon>
        <taxon>Rhodobacterales</taxon>
        <taxon>Paracoccaceae</taxon>
        <taxon>Paracoccus</taxon>
    </lineage>
</organism>
<dbReference type="RefSeq" id="WP_090520524.1">
    <property type="nucleotide sequence ID" value="NZ_FNAH01000001.1"/>
</dbReference>
<dbReference type="STRING" id="591205.SAMN05421538_101505"/>
<evidence type="ECO:0000256" key="3">
    <source>
        <dbReference type="SAM" id="SignalP"/>
    </source>
</evidence>
<feature type="signal peptide" evidence="3">
    <location>
        <begin position="1"/>
        <end position="39"/>
    </location>
</feature>
<dbReference type="GO" id="GO:0015159">
    <property type="term" value="F:polysaccharide transmembrane transporter activity"/>
    <property type="evidence" value="ECO:0007669"/>
    <property type="project" value="InterPro"/>
</dbReference>
<feature type="domain" description="Polysaccharide export protein N-terminal" evidence="4">
    <location>
        <begin position="39"/>
        <end position="126"/>
    </location>
</feature>
<dbReference type="PANTHER" id="PTHR33619:SF3">
    <property type="entry name" value="POLYSACCHARIDE EXPORT PROTEIN GFCE-RELATED"/>
    <property type="match status" value="1"/>
</dbReference>
<keyword evidence="2" id="KW-0175">Coiled coil</keyword>
<dbReference type="Proteomes" id="UP000199344">
    <property type="component" value="Unassembled WGS sequence"/>
</dbReference>
<accession>A0A1G6UAJ7</accession>
<evidence type="ECO:0000259" key="5">
    <source>
        <dbReference type="Pfam" id="PF10531"/>
    </source>
</evidence>
<dbReference type="EMBL" id="FNAH01000001">
    <property type="protein sequence ID" value="SDD38412.1"/>
    <property type="molecule type" value="Genomic_DNA"/>
</dbReference>
<protein>
    <submittedName>
        <fullName evidence="6">Exopolysaccharide production protein ExoF</fullName>
    </submittedName>
</protein>
<dbReference type="Pfam" id="PF02563">
    <property type="entry name" value="Poly_export"/>
    <property type="match status" value="1"/>
</dbReference>
<dbReference type="PANTHER" id="PTHR33619">
    <property type="entry name" value="POLYSACCHARIDE EXPORT PROTEIN GFCE-RELATED"/>
    <property type="match status" value="1"/>
</dbReference>
<feature type="chain" id="PRO_5011614523" evidence="3">
    <location>
        <begin position="40"/>
        <end position="424"/>
    </location>
</feature>
<gene>
    <name evidence="6" type="ORF">SAMN05421538_101505</name>
</gene>
<name>A0A1G6UAJ7_9RHOB</name>
<evidence type="ECO:0000313" key="7">
    <source>
        <dbReference type="Proteomes" id="UP000199344"/>
    </source>
</evidence>
<dbReference type="Pfam" id="PF10531">
    <property type="entry name" value="SLBB"/>
    <property type="match status" value="1"/>
</dbReference>
<proteinExistence type="predicted"/>
<dbReference type="AlphaFoldDB" id="A0A1G6UAJ7"/>
<dbReference type="Gene3D" id="3.10.560.10">
    <property type="entry name" value="Outer membrane lipoprotein wza domain like"/>
    <property type="match status" value="1"/>
</dbReference>